<dbReference type="Proteomes" id="UP000717696">
    <property type="component" value="Unassembled WGS sequence"/>
</dbReference>
<gene>
    <name evidence="2" type="ORF">B0J13DRAFT_274470</name>
</gene>
<keyword evidence="3" id="KW-1185">Reference proteome</keyword>
<protein>
    <submittedName>
        <fullName evidence="2">Uncharacterized protein</fullName>
    </submittedName>
</protein>
<feature type="compositionally biased region" description="Polar residues" evidence="1">
    <location>
        <begin position="183"/>
        <end position="199"/>
    </location>
</feature>
<sequence>MQRALFGGNQMPTAATAPKQTFTKVKGSGNVKPVTQSYENNFVIQNNNVGFQNNYTLGNMVQNTGIPSFKRKINEQTDTRLAKRSNVSQPEPDNAFGVGADIGMGQKSILTPPDSGLTEVHALLPVAQAANMGQQSATTAPTSKFLIAGNGMTFPVPNPVVFSNAPVTKAFVAQQAPVAKTIVTQPAPTTTSTGKKPQNSIESSPREPSKSPSKLAAGPIKGAAPENNTVSAGVNTYFLKQTNNTALGLAFQGLPKCKVVDFITERNKRQNAVDVEA</sequence>
<dbReference type="EMBL" id="JAGMUU010000006">
    <property type="protein sequence ID" value="KAH7149767.1"/>
    <property type="molecule type" value="Genomic_DNA"/>
</dbReference>
<evidence type="ECO:0000313" key="3">
    <source>
        <dbReference type="Proteomes" id="UP000717696"/>
    </source>
</evidence>
<dbReference type="AlphaFoldDB" id="A0A9P9F2A8"/>
<feature type="region of interest" description="Disordered" evidence="1">
    <location>
        <begin position="183"/>
        <end position="226"/>
    </location>
</feature>
<name>A0A9P9F2A8_9HYPO</name>
<comment type="caution">
    <text evidence="2">The sequence shown here is derived from an EMBL/GenBank/DDBJ whole genome shotgun (WGS) entry which is preliminary data.</text>
</comment>
<reference evidence="2" key="1">
    <citation type="journal article" date="2021" name="Nat. Commun.">
        <title>Genetic determinants of endophytism in the Arabidopsis root mycobiome.</title>
        <authorList>
            <person name="Mesny F."/>
            <person name="Miyauchi S."/>
            <person name="Thiergart T."/>
            <person name="Pickel B."/>
            <person name="Atanasova L."/>
            <person name="Karlsson M."/>
            <person name="Huettel B."/>
            <person name="Barry K.W."/>
            <person name="Haridas S."/>
            <person name="Chen C."/>
            <person name="Bauer D."/>
            <person name="Andreopoulos W."/>
            <person name="Pangilinan J."/>
            <person name="LaButti K."/>
            <person name="Riley R."/>
            <person name="Lipzen A."/>
            <person name="Clum A."/>
            <person name="Drula E."/>
            <person name="Henrissat B."/>
            <person name="Kohler A."/>
            <person name="Grigoriev I.V."/>
            <person name="Martin F.M."/>
            <person name="Hacquard S."/>
        </authorList>
    </citation>
    <scope>NUCLEOTIDE SEQUENCE</scope>
    <source>
        <strain evidence="2">MPI-CAGE-AT-0021</strain>
    </source>
</reference>
<accession>A0A9P9F2A8</accession>
<proteinExistence type="predicted"/>
<evidence type="ECO:0000313" key="2">
    <source>
        <dbReference type="EMBL" id="KAH7149767.1"/>
    </source>
</evidence>
<evidence type="ECO:0000256" key="1">
    <source>
        <dbReference type="SAM" id="MobiDB-lite"/>
    </source>
</evidence>
<organism evidence="2 3">
    <name type="scientific">Dactylonectria estremocensis</name>
    <dbReference type="NCBI Taxonomy" id="1079267"/>
    <lineage>
        <taxon>Eukaryota</taxon>
        <taxon>Fungi</taxon>
        <taxon>Dikarya</taxon>
        <taxon>Ascomycota</taxon>
        <taxon>Pezizomycotina</taxon>
        <taxon>Sordariomycetes</taxon>
        <taxon>Hypocreomycetidae</taxon>
        <taxon>Hypocreales</taxon>
        <taxon>Nectriaceae</taxon>
        <taxon>Dactylonectria</taxon>
    </lineage>
</organism>
<dbReference type="OrthoDB" id="5106935at2759"/>